<evidence type="ECO:0000256" key="6">
    <source>
        <dbReference type="ARBA" id="ARBA00022840"/>
    </source>
</evidence>
<dbReference type="InterPro" id="IPR028923">
    <property type="entry name" value="SAICAR_synt/ADE2_N"/>
</dbReference>
<dbReference type="GO" id="GO:0005524">
    <property type="term" value="F:ATP binding"/>
    <property type="evidence" value="ECO:0007669"/>
    <property type="project" value="UniProtKB-KW"/>
</dbReference>
<dbReference type="InterPro" id="IPR001636">
    <property type="entry name" value="SAICAR_synth"/>
</dbReference>
<dbReference type="AlphaFoldDB" id="A0A8J7MDP5"/>
<keyword evidence="3 8" id="KW-0436">Ligase</keyword>
<keyword evidence="6 8" id="KW-0067">ATP-binding</keyword>
<dbReference type="PANTHER" id="PTHR43599:SF3">
    <property type="entry name" value="SI:DKEY-6E2.2"/>
    <property type="match status" value="1"/>
</dbReference>
<dbReference type="InterPro" id="IPR033934">
    <property type="entry name" value="SAICAR_synt_PurC"/>
</dbReference>
<dbReference type="Gene3D" id="3.30.200.20">
    <property type="entry name" value="Phosphorylase Kinase, domain 1"/>
    <property type="match status" value="1"/>
</dbReference>
<dbReference type="Proteomes" id="UP000624703">
    <property type="component" value="Unassembled WGS sequence"/>
</dbReference>
<dbReference type="InterPro" id="IPR050089">
    <property type="entry name" value="SAICAR_synthetase"/>
</dbReference>
<protein>
    <recommendedName>
        <fullName evidence="8">Phosphoribosylaminoimidazole-succinocarboxamide synthase</fullName>
        <ecNumber evidence="8">6.3.2.6</ecNumber>
    </recommendedName>
    <alternativeName>
        <fullName evidence="8">SAICAR synthetase</fullName>
    </alternativeName>
</protein>
<evidence type="ECO:0000256" key="7">
    <source>
        <dbReference type="ARBA" id="ARBA00048475"/>
    </source>
</evidence>
<dbReference type="HAMAP" id="MF_00137">
    <property type="entry name" value="SAICAR_synth"/>
    <property type="match status" value="1"/>
</dbReference>
<evidence type="ECO:0000256" key="4">
    <source>
        <dbReference type="ARBA" id="ARBA00022741"/>
    </source>
</evidence>
<dbReference type="PROSITE" id="PS01057">
    <property type="entry name" value="SAICAR_SYNTHETASE_1"/>
    <property type="match status" value="1"/>
</dbReference>
<dbReference type="FunFam" id="3.30.470.20:FF:000006">
    <property type="entry name" value="Phosphoribosylaminoimidazole-succinocarboxamide synthase"/>
    <property type="match status" value="1"/>
</dbReference>
<dbReference type="CDD" id="cd01415">
    <property type="entry name" value="SAICAR_synt_PurC"/>
    <property type="match status" value="1"/>
</dbReference>
<name>A0A8J7MDP5_9BACT</name>
<comment type="catalytic activity">
    <reaction evidence="7 8">
        <text>5-amino-1-(5-phospho-D-ribosyl)imidazole-4-carboxylate + L-aspartate + ATP = (2S)-2-[5-amino-1-(5-phospho-beta-D-ribosyl)imidazole-4-carboxamido]succinate + ADP + phosphate + 2 H(+)</text>
        <dbReference type="Rhea" id="RHEA:22628"/>
        <dbReference type="ChEBI" id="CHEBI:15378"/>
        <dbReference type="ChEBI" id="CHEBI:29991"/>
        <dbReference type="ChEBI" id="CHEBI:30616"/>
        <dbReference type="ChEBI" id="CHEBI:43474"/>
        <dbReference type="ChEBI" id="CHEBI:58443"/>
        <dbReference type="ChEBI" id="CHEBI:77657"/>
        <dbReference type="ChEBI" id="CHEBI:456216"/>
        <dbReference type="EC" id="6.3.2.6"/>
    </reaction>
</comment>
<evidence type="ECO:0000256" key="8">
    <source>
        <dbReference type="HAMAP-Rule" id="MF_00137"/>
    </source>
</evidence>
<dbReference type="EC" id="6.3.2.6" evidence="8"/>
<dbReference type="UniPathway" id="UPA00074">
    <property type="reaction ID" value="UER00131"/>
</dbReference>
<proteinExistence type="inferred from homology"/>
<evidence type="ECO:0000256" key="3">
    <source>
        <dbReference type="ARBA" id="ARBA00022598"/>
    </source>
</evidence>
<accession>A0A8J7MDP5</accession>
<evidence type="ECO:0000313" key="10">
    <source>
        <dbReference type="EMBL" id="MBK1791097.1"/>
    </source>
</evidence>
<dbReference type="PROSITE" id="PS01058">
    <property type="entry name" value="SAICAR_SYNTHETASE_2"/>
    <property type="match status" value="1"/>
</dbReference>
<sequence>MQPLYEGKAKRLYTTDDPNVLRMEYKDEATAFNALKKAEFENKGKLNKAITLALYRMLEAKGVKTHLVEDIDEININVKAVDILLVEVIVRNFAAGSFSKRVGVAEGTAFNQPIVEFSYKSDELGDPLINTAYAREMGLATEEECAELKRQALIVNEVLIDFFKRTGLKLVDFKIEFGRTRDGDKEIVLADEISPDTCRLWDLETGEKLDKDRFRQDLGDVMAGYEEILRRIESELS</sequence>
<dbReference type="NCBIfam" id="TIGR00081">
    <property type="entry name" value="purC"/>
    <property type="match status" value="1"/>
</dbReference>
<feature type="domain" description="SAICAR synthetase/ADE2 N-terminal" evidence="9">
    <location>
        <begin position="4"/>
        <end position="231"/>
    </location>
</feature>
<gene>
    <name evidence="8" type="primary">purC</name>
    <name evidence="10" type="ORF">JIN82_08030</name>
</gene>
<keyword evidence="5 8" id="KW-0658">Purine biosynthesis</keyword>
<dbReference type="PANTHER" id="PTHR43599">
    <property type="entry name" value="MULTIFUNCTIONAL PROTEIN ADE2"/>
    <property type="match status" value="1"/>
</dbReference>
<reference evidence="10" key="1">
    <citation type="submission" date="2021-01" db="EMBL/GenBank/DDBJ databases">
        <title>Modified the classification status of verrucomicrobia.</title>
        <authorList>
            <person name="Feng X."/>
        </authorList>
    </citation>
    <scope>NUCLEOTIDE SEQUENCE</scope>
    <source>
        <strain evidence="10">_KCTC 22039</strain>
    </source>
</reference>
<dbReference type="Gene3D" id="3.30.470.20">
    <property type="entry name" value="ATP-grasp fold, B domain"/>
    <property type="match status" value="1"/>
</dbReference>
<dbReference type="RefSeq" id="WP_200311111.1">
    <property type="nucleotide sequence ID" value="NZ_JAENIM010000039.1"/>
</dbReference>
<organism evidence="10 11">
    <name type="scientific">Persicirhabdus sediminis</name>
    <dbReference type="NCBI Taxonomy" id="454144"/>
    <lineage>
        <taxon>Bacteria</taxon>
        <taxon>Pseudomonadati</taxon>
        <taxon>Verrucomicrobiota</taxon>
        <taxon>Verrucomicrobiia</taxon>
        <taxon>Verrucomicrobiales</taxon>
        <taxon>Verrucomicrobiaceae</taxon>
        <taxon>Persicirhabdus</taxon>
    </lineage>
</organism>
<dbReference type="Pfam" id="PF01259">
    <property type="entry name" value="SAICAR_synt"/>
    <property type="match status" value="1"/>
</dbReference>
<dbReference type="SUPFAM" id="SSF56104">
    <property type="entry name" value="SAICAR synthase-like"/>
    <property type="match status" value="1"/>
</dbReference>
<keyword evidence="11" id="KW-1185">Reference proteome</keyword>
<dbReference type="GO" id="GO:0009236">
    <property type="term" value="P:cobalamin biosynthetic process"/>
    <property type="evidence" value="ECO:0007669"/>
    <property type="project" value="InterPro"/>
</dbReference>
<comment type="caution">
    <text evidence="10">The sequence shown here is derived from an EMBL/GenBank/DDBJ whole genome shotgun (WGS) entry which is preliminary data.</text>
</comment>
<evidence type="ECO:0000256" key="2">
    <source>
        <dbReference type="ARBA" id="ARBA00010190"/>
    </source>
</evidence>
<dbReference type="GO" id="GO:0004639">
    <property type="term" value="F:phosphoribosylaminoimidazolesuccinocarboxamide synthase activity"/>
    <property type="evidence" value="ECO:0007669"/>
    <property type="project" value="UniProtKB-UniRule"/>
</dbReference>
<comment type="pathway">
    <text evidence="1 8">Purine metabolism; IMP biosynthesis via de novo pathway; 5-amino-1-(5-phospho-D-ribosyl)imidazole-4-carboxamide from 5-amino-1-(5-phospho-D-ribosyl)imidazole-4-carboxylate: step 1/2.</text>
</comment>
<keyword evidence="4 8" id="KW-0547">Nucleotide-binding</keyword>
<evidence type="ECO:0000313" key="11">
    <source>
        <dbReference type="Proteomes" id="UP000624703"/>
    </source>
</evidence>
<evidence type="ECO:0000259" key="9">
    <source>
        <dbReference type="Pfam" id="PF01259"/>
    </source>
</evidence>
<dbReference type="EMBL" id="JAENIM010000039">
    <property type="protein sequence ID" value="MBK1791097.1"/>
    <property type="molecule type" value="Genomic_DNA"/>
</dbReference>
<comment type="similarity">
    <text evidence="2 8">Belongs to the SAICAR synthetase family.</text>
</comment>
<dbReference type="GO" id="GO:0006189">
    <property type="term" value="P:'de novo' IMP biosynthetic process"/>
    <property type="evidence" value="ECO:0007669"/>
    <property type="project" value="UniProtKB-UniRule"/>
</dbReference>
<dbReference type="InterPro" id="IPR018236">
    <property type="entry name" value="SAICAR_synthetase_CS"/>
</dbReference>
<evidence type="ECO:0000256" key="1">
    <source>
        <dbReference type="ARBA" id="ARBA00004672"/>
    </source>
</evidence>
<evidence type="ECO:0000256" key="5">
    <source>
        <dbReference type="ARBA" id="ARBA00022755"/>
    </source>
</evidence>